<evidence type="ECO:0000313" key="3">
    <source>
        <dbReference type="EMBL" id="KAA0152963.1"/>
    </source>
</evidence>
<evidence type="ECO:0000313" key="7">
    <source>
        <dbReference type="Proteomes" id="UP000322899"/>
    </source>
</evidence>
<evidence type="ECO:0000313" key="4">
    <source>
        <dbReference type="EMBL" id="KAA0154416.1"/>
    </source>
</evidence>
<dbReference type="EMBL" id="VLTN01000018">
    <property type="protein sequence ID" value="KAA0152963.1"/>
    <property type="molecule type" value="Genomic_DNA"/>
</dbReference>
<dbReference type="Proteomes" id="UP000323011">
    <property type="component" value="Unassembled WGS sequence"/>
</dbReference>
<name>A0A5A8CMV1_CAFRO</name>
<dbReference type="EMBL" id="VLTO01000001">
    <property type="protein sequence ID" value="KAA0178207.1"/>
    <property type="molecule type" value="Genomic_DNA"/>
</dbReference>
<feature type="domain" description="JmjC" evidence="2">
    <location>
        <begin position="141"/>
        <end position="312"/>
    </location>
</feature>
<feature type="chain" id="PRO_5033472881" description="JmjC domain-containing protein" evidence="1">
    <location>
        <begin position="22"/>
        <end position="312"/>
    </location>
</feature>
<evidence type="ECO:0000259" key="2">
    <source>
        <dbReference type="PROSITE" id="PS51184"/>
    </source>
</evidence>
<keyword evidence="8" id="KW-1185">Reference proteome</keyword>
<organism evidence="4 10">
    <name type="scientific">Cafeteria roenbergensis</name>
    <name type="common">Marine flagellate</name>
    <dbReference type="NCBI Taxonomy" id="33653"/>
    <lineage>
        <taxon>Eukaryota</taxon>
        <taxon>Sar</taxon>
        <taxon>Stramenopiles</taxon>
        <taxon>Bigyra</taxon>
        <taxon>Opalozoa</taxon>
        <taxon>Bicosoecida</taxon>
        <taxon>Cafeteriaceae</taxon>
        <taxon>Cafeteria</taxon>
    </lineage>
</organism>
<dbReference type="GO" id="GO:0000987">
    <property type="term" value="F:cis-regulatory region sequence-specific DNA binding"/>
    <property type="evidence" value="ECO:0007669"/>
    <property type="project" value="TreeGrafter"/>
</dbReference>
<dbReference type="AlphaFoldDB" id="A0A5A8CMV1"/>
<gene>
    <name evidence="6" type="ORF">FNF27_00061</name>
    <name evidence="5" type="ORF">FNF28_02401</name>
    <name evidence="3" type="ORF">FNF29_03486</name>
    <name evidence="4" type="ORF">FNF31_06297</name>
</gene>
<comment type="caution">
    <text evidence="4">The sequence shown here is derived from an EMBL/GenBank/DDBJ whole genome shotgun (WGS) entry which is preliminary data.</text>
</comment>
<dbReference type="InterPro" id="IPR003347">
    <property type="entry name" value="JmjC_dom"/>
</dbReference>
<keyword evidence="1" id="KW-0732">Signal</keyword>
<reference evidence="7 8" key="1">
    <citation type="submission" date="2019-07" db="EMBL/GenBank/DDBJ databases">
        <title>Genomes of Cafeteria roenbergensis.</title>
        <authorList>
            <person name="Fischer M.G."/>
            <person name="Hackl T."/>
            <person name="Roman M."/>
        </authorList>
    </citation>
    <scope>NUCLEOTIDE SEQUENCE [LARGE SCALE GENOMIC DNA]</scope>
    <source>
        <strain evidence="3 8">BVI</strain>
        <strain evidence="4 10">Cflag</strain>
        <strain evidence="6 7">E4-10P</strain>
        <strain evidence="5 9">RCC970-E3</strain>
    </source>
</reference>
<dbReference type="EMBL" id="VLTM01000093">
    <property type="protein sequence ID" value="KAA0154416.1"/>
    <property type="molecule type" value="Genomic_DNA"/>
</dbReference>
<dbReference type="PANTHER" id="PTHR12480:SF21">
    <property type="entry name" value="JMJC DOMAIN-CONTAINING PROTEIN 8"/>
    <property type="match status" value="1"/>
</dbReference>
<evidence type="ECO:0000313" key="8">
    <source>
        <dbReference type="Proteomes" id="UP000323011"/>
    </source>
</evidence>
<dbReference type="InterPro" id="IPR041667">
    <property type="entry name" value="Cupin_8"/>
</dbReference>
<dbReference type="InterPro" id="IPR050910">
    <property type="entry name" value="JMJD6_ArgDemeth/LysHydrox"/>
</dbReference>
<dbReference type="PROSITE" id="PS51184">
    <property type="entry name" value="JMJC"/>
    <property type="match status" value="1"/>
</dbReference>
<evidence type="ECO:0000256" key="1">
    <source>
        <dbReference type="SAM" id="SignalP"/>
    </source>
</evidence>
<dbReference type="SUPFAM" id="SSF51197">
    <property type="entry name" value="Clavaminate synthase-like"/>
    <property type="match status" value="1"/>
</dbReference>
<proteinExistence type="predicted"/>
<dbReference type="Pfam" id="PF13621">
    <property type="entry name" value="Cupin_8"/>
    <property type="match status" value="1"/>
</dbReference>
<dbReference type="GO" id="GO:0005634">
    <property type="term" value="C:nucleus"/>
    <property type="evidence" value="ECO:0007669"/>
    <property type="project" value="TreeGrafter"/>
</dbReference>
<dbReference type="Proteomes" id="UP000322899">
    <property type="component" value="Unassembled WGS sequence"/>
</dbReference>
<dbReference type="OrthoDB" id="438164at2759"/>
<dbReference type="Gene3D" id="2.60.120.650">
    <property type="entry name" value="Cupin"/>
    <property type="match status" value="1"/>
</dbReference>
<dbReference type="Proteomes" id="UP000324907">
    <property type="component" value="Unassembled WGS sequence"/>
</dbReference>
<feature type="signal peptide" evidence="1">
    <location>
        <begin position="1"/>
        <end position="21"/>
    </location>
</feature>
<accession>A0A5A8CMV1</accession>
<evidence type="ECO:0000313" key="10">
    <source>
        <dbReference type="Proteomes" id="UP000325113"/>
    </source>
</evidence>
<evidence type="ECO:0000313" key="6">
    <source>
        <dbReference type="EMBL" id="KAA0178207.1"/>
    </source>
</evidence>
<protein>
    <recommendedName>
        <fullName evidence="2">JmjC domain-containing protein</fullName>
    </recommendedName>
</protein>
<dbReference type="OMA" id="KEPHFHP"/>
<evidence type="ECO:0000313" key="9">
    <source>
        <dbReference type="Proteomes" id="UP000324907"/>
    </source>
</evidence>
<dbReference type="PANTHER" id="PTHR12480">
    <property type="entry name" value="ARGININE DEMETHYLASE AND LYSYL-HYDROXYLASE JMJD"/>
    <property type="match status" value="1"/>
</dbReference>
<evidence type="ECO:0000313" key="5">
    <source>
        <dbReference type="EMBL" id="KAA0168661.1"/>
    </source>
</evidence>
<dbReference type="EMBL" id="VLTL01000027">
    <property type="protein sequence ID" value="KAA0168661.1"/>
    <property type="molecule type" value="Genomic_DNA"/>
</dbReference>
<dbReference type="Proteomes" id="UP000325113">
    <property type="component" value="Unassembled WGS sequence"/>
</dbReference>
<sequence>MRATLAGITLTALLAAGSVGAGERPQGGGRPARRHLADAPRGNWAQLGWLGTENPCNIEQVDLLSVAMFRELFKGRKPVVFRAGDGAFRNETTRQALLAEYGSIDVTLSSSNSFSAGRMDTTLGDYIESFMMEQGPDSRANESWYLFGDTRGPEWLRLQSQYQPPLDGPLDDPAVSLGLGGLGSGVSFHTHGPAFAETVHGSKRWFLSPPARRPDFHPNESSVAWVHNRWLPAFIRQCPMASASPAACATLDESGWRSPVDMLECTVPAGSAIYIPDGWWHATLNMGDWNVFVSTFTHEPPTEREDPRGEEL</sequence>